<reference evidence="4 5" key="2">
    <citation type="submission" date="2018-04" db="EMBL/GenBank/DDBJ databases">
        <title>Thauera lacus sp. nov., isolated from an saline lake in Inner Mongolia, China.</title>
        <authorList>
            <person name="Liang Q.-Y."/>
        </authorList>
    </citation>
    <scope>NUCLEOTIDE SEQUENCE [LARGE SCALE GENOMIC DNA]</scope>
    <source>
        <strain evidence="4 5">D20</strain>
    </source>
</reference>
<evidence type="ECO:0000256" key="1">
    <source>
        <dbReference type="SAM" id="MobiDB-lite"/>
    </source>
</evidence>
<accession>A0A2T4IEQ8</accession>
<feature type="domain" description="DNA2/NAM7 helicase-like C-terminal" evidence="3">
    <location>
        <begin position="586"/>
        <end position="771"/>
    </location>
</feature>
<reference evidence="4 5" key="1">
    <citation type="submission" date="2018-03" db="EMBL/GenBank/DDBJ databases">
        <authorList>
            <person name="Keele B.F."/>
        </authorList>
    </citation>
    <scope>NUCLEOTIDE SEQUENCE [LARGE SCALE GENOMIC DNA]</scope>
    <source>
        <strain evidence="4 5">D20</strain>
    </source>
</reference>
<name>A0A2T4IEQ8_9RHOO</name>
<feature type="domain" description="DNA2/NAM7 helicase helicase" evidence="2">
    <location>
        <begin position="244"/>
        <end position="555"/>
    </location>
</feature>
<evidence type="ECO:0000259" key="2">
    <source>
        <dbReference type="Pfam" id="PF13086"/>
    </source>
</evidence>
<dbReference type="Gene3D" id="3.40.50.300">
    <property type="entry name" value="P-loop containing nucleotide triphosphate hydrolases"/>
    <property type="match status" value="2"/>
</dbReference>
<dbReference type="Pfam" id="PF13087">
    <property type="entry name" value="AAA_12"/>
    <property type="match status" value="1"/>
</dbReference>
<dbReference type="Proteomes" id="UP000241193">
    <property type="component" value="Unassembled WGS sequence"/>
</dbReference>
<evidence type="ECO:0000313" key="4">
    <source>
        <dbReference type="EMBL" id="PTD96270.1"/>
    </source>
</evidence>
<protein>
    <submittedName>
        <fullName evidence="4">Uncharacterized protein</fullName>
    </submittedName>
</protein>
<dbReference type="PANTHER" id="PTHR10887">
    <property type="entry name" value="DNA2/NAM7 HELICASE FAMILY"/>
    <property type="match status" value="1"/>
</dbReference>
<feature type="region of interest" description="Disordered" evidence="1">
    <location>
        <begin position="341"/>
        <end position="360"/>
    </location>
</feature>
<dbReference type="PANTHER" id="PTHR10887:SF495">
    <property type="entry name" value="HELICASE SENATAXIN ISOFORM X1-RELATED"/>
    <property type="match status" value="1"/>
</dbReference>
<comment type="caution">
    <text evidence="4">The sequence shown here is derived from an EMBL/GenBank/DDBJ whole genome shotgun (WGS) entry which is preliminary data.</text>
</comment>
<dbReference type="CDD" id="cd18808">
    <property type="entry name" value="SF1_C_Upf1"/>
    <property type="match status" value="1"/>
</dbReference>
<dbReference type="SUPFAM" id="SSF52540">
    <property type="entry name" value="P-loop containing nucleoside triphosphate hydrolases"/>
    <property type="match status" value="1"/>
</dbReference>
<dbReference type="InterPro" id="IPR041677">
    <property type="entry name" value="DNA2/NAM7_AAA_11"/>
</dbReference>
<sequence length="1055" mass="117296">MTDNTETELAALVRYFRDCLLADGGERELEDAFSTGEASHHLVRSGPQDEAFAPVWLNWTEKRELLHAASMQRQERELQLGWRFICGMHPERGERRLRTPAFLASVQMSSTKGGYHAEPLPGSLRINPVALVALGLPRDYITEVDENDPRFGEFIGRLDALPELALKEHANRLPALRSPALRRVEARLLWLTQRSRVAASTAYELEALAASASFSPCLREILGHPQDTPAAPPSTTPDSIPTRLSAAQKQALINATAHTLSVVYGAPGTGKTYTIGGITADRVINGERVLIVCGNEHAADVVFTKLAEAFAYGDDSHLVVRAGQGEYRQRLLRDLDALLSTAQPASPNPPAIRSQETSGEVSPAVARARQMLAHSALAQQFLAGRFAEALALAHAGGEVLRDRRRSPIAALRRQLTRFKLRKSPPLSKHWTTFQNQASSHQASARRFLHLSTQTARDALLRSSRHKLAALSVALRSRNSGYRVDRMAAMDWATLTRAFPVWVASAQSLDRALPLENGLFDLVVIDEATQCNLALALPALQRARRAVIVGDPRQLRHFSFLARRRQEQFAAEHGVEGQGISLDYRDQSLIDYAMQALRSADAQVWLDEHFRSHPDLIEFNNRRFYEGRLKVLTGMRRLTNSLPRQVVECPLQLNDGVNQGEVDCVIEHLRQLIEQENDLPDEDASKVGVVAMFSALAQILQARIQAAFRLETLARHNLLVATPYGFQGEERDVILLATGVHAQLSRTARQYMERPDVFNVATTRARDRQIIFIGQGSAPQAQDGLLGAYLAFAPERPVPAQPFARGAGSTRDELIVALQEKGYRCWPDFALGGSIIDLLVVAGQSSLAIDLVGVAEPIGQPWACERYTLLERTGLNILPVAFHEWLWQPQEIIQRIEQVLGDHQASPADSRQSTTASLRWHFEKHGRNELSLLVEQMEQTRGTAESWLGRRFSTTEVTYQRYMHSIQELVDDTVRILDQLRLLLDESRALKLDSSLIDERAAQASNAVRRALQALDSLATRLALDEGWGPDAQSASLADLERLTDRLSQYQSASSR</sequence>
<keyword evidence="5" id="KW-1185">Reference proteome</keyword>
<dbReference type="OrthoDB" id="9757917at2"/>
<gene>
    <name evidence="4" type="ORF">C8261_10140</name>
</gene>
<dbReference type="Pfam" id="PF13086">
    <property type="entry name" value="AAA_11"/>
    <property type="match status" value="1"/>
</dbReference>
<dbReference type="RefSeq" id="WP_107493590.1">
    <property type="nucleotide sequence ID" value="NZ_PZKC01000007.1"/>
</dbReference>
<evidence type="ECO:0000313" key="5">
    <source>
        <dbReference type="Proteomes" id="UP000241193"/>
    </source>
</evidence>
<dbReference type="InterPro" id="IPR041679">
    <property type="entry name" value="DNA2/NAM7-like_C"/>
</dbReference>
<dbReference type="InterPro" id="IPR045055">
    <property type="entry name" value="DNA2/NAM7-like"/>
</dbReference>
<organism evidence="4 5">
    <name type="scientific">Pseudothauera lacus</name>
    <dbReference type="NCBI Taxonomy" id="2136175"/>
    <lineage>
        <taxon>Bacteria</taxon>
        <taxon>Pseudomonadati</taxon>
        <taxon>Pseudomonadota</taxon>
        <taxon>Betaproteobacteria</taxon>
        <taxon>Rhodocyclales</taxon>
        <taxon>Zoogloeaceae</taxon>
        <taxon>Pseudothauera</taxon>
    </lineage>
</organism>
<dbReference type="InterPro" id="IPR047187">
    <property type="entry name" value="SF1_C_Upf1"/>
</dbReference>
<dbReference type="AlphaFoldDB" id="A0A2T4IEQ8"/>
<dbReference type="EMBL" id="PZKC01000007">
    <property type="protein sequence ID" value="PTD96270.1"/>
    <property type="molecule type" value="Genomic_DNA"/>
</dbReference>
<evidence type="ECO:0000259" key="3">
    <source>
        <dbReference type="Pfam" id="PF13087"/>
    </source>
</evidence>
<dbReference type="GO" id="GO:0004386">
    <property type="term" value="F:helicase activity"/>
    <property type="evidence" value="ECO:0007669"/>
    <property type="project" value="InterPro"/>
</dbReference>
<dbReference type="InterPro" id="IPR027417">
    <property type="entry name" value="P-loop_NTPase"/>
</dbReference>
<proteinExistence type="predicted"/>